<comment type="subcellular location">
    <subcellularLocation>
        <location evidence="1">Cytoplasm</location>
    </subcellularLocation>
</comment>
<evidence type="ECO:0000256" key="4">
    <source>
        <dbReference type="ARBA" id="ARBA00021364"/>
    </source>
</evidence>
<evidence type="ECO:0000256" key="17">
    <source>
        <dbReference type="RuleBase" id="RU004356"/>
    </source>
</evidence>
<evidence type="ECO:0000256" key="16">
    <source>
        <dbReference type="RuleBase" id="RU000384"/>
    </source>
</evidence>
<protein>
    <recommendedName>
        <fullName evidence="4 17">Glutamine synthetase</fullName>
        <ecNumber evidence="3 17">6.3.1.2</ecNumber>
    </recommendedName>
</protein>
<feature type="binding site" evidence="13">
    <location>
        <begin position="245"/>
        <end position="247"/>
    </location>
    <ligand>
        <name>ATP</name>
        <dbReference type="ChEBI" id="CHEBI:30616"/>
    </ligand>
</feature>
<comment type="cofactor">
    <cofactor evidence="14">
        <name>Mg(2+)</name>
        <dbReference type="ChEBI" id="CHEBI:18420"/>
    </cofactor>
    <text evidence="14">Binds 2 Mg(2+) ions per subunit.</text>
</comment>
<keyword evidence="10 14" id="KW-0460">Magnesium</keyword>
<dbReference type="GO" id="GO:0006542">
    <property type="term" value="P:glutamine biosynthetic process"/>
    <property type="evidence" value="ECO:0007669"/>
    <property type="project" value="InterPro"/>
</dbReference>
<proteinExistence type="inferred from homology"/>
<dbReference type="PROSITE" id="PS00181">
    <property type="entry name" value="GLNA_ATP"/>
    <property type="match status" value="1"/>
</dbReference>
<dbReference type="SMART" id="SM01230">
    <property type="entry name" value="Gln-synt_C"/>
    <property type="match status" value="1"/>
</dbReference>
<dbReference type="InterPro" id="IPR008147">
    <property type="entry name" value="Gln_synt_N"/>
</dbReference>
<evidence type="ECO:0000256" key="3">
    <source>
        <dbReference type="ARBA" id="ARBA00012937"/>
    </source>
</evidence>
<evidence type="ECO:0000256" key="8">
    <source>
        <dbReference type="ARBA" id="ARBA00022741"/>
    </source>
</evidence>
<dbReference type="GO" id="GO:0005524">
    <property type="term" value="F:ATP binding"/>
    <property type="evidence" value="ECO:0007669"/>
    <property type="project" value="UniProtKB-KW"/>
</dbReference>
<feature type="binding site" evidence="14">
    <location>
        <position position="194"/>
    </location>
    <ligand>
        <name>Mg(2+)</name>
        <dbReference type="ChEBI" id="CHEBI:18420"/>
        <label>1</label>
    </ligand>
</feature>
<sequence length="444" mass="49118">MSDDPREMLLRRVAADNVAFVNLQFTDVLGIGKTVTIPVEELPDALDHGVWFDGSSIEGFARMVESDMYLVPDLSTYAVVPWDRHEGMITARLICSVYTPDGKPFTGDPRNVLSRMLDQAAAAGYRFMVAPELEFFLFKTDPNGHILEPHDKAGYFDVSTDLATHIRRQMARTLQAMGITVEAVHHEVAPGQHEIDLRYADALRSADHLVTARVALKAVAQINGLHATFMPKPMAGVNGSGMHVHQSLLDVESGKNLFADPDDPYGLSPLARHFIAGLLAHARGMCVLLAPLVNSYKRLVPGFEAPVHISWGRTNRSALVRVPRITAGRYQATRIELRCPDPACNPYLAYTAMLAAGLDGIKRKLPLRDAAEEDLFHVDPRARGLATLPTSLGAALDALREDEVILEAIGPSVAERFLDAKQQEWESYRAYVSQWEIDRYLAIF</sequence>
<evidence type="ECO:0000256" key="2">
    <source>
        <dbReference type="ARBA" id="ARBA00009897"/>
    </source>
</evidence>
<feature type="binding site" evidence="12">
    <location>
        <position position="338"/>
    </location>
    <ligand>
        <name>L-glutamate</name>
        <dbReference type="ChEBI" id="CHEBI:29985"/>
    </ligand>
</feature>
<evidence type="ECO:0000313" key="20">
    <source>
        <dbReference type="EMBL" id="OAN41328.1"/>
    </source>
</evidence>
<dbReference type="InterPro" id="IPR014746">
    <property type="entry name" value="Gln_synth/guanido_kin_cat_dom"/>
</dbReference>
<dbReference type="AlphaFoldDB" id="A0A178M0J7"/>
<evidence type="ECO:0000259" key="18">
    <source>
        <dbReference type="PROSITE" id="PS51986"/>
    </source>
</evidence>
<evidence type="ECO:0000256" key="14">
    <source>
        <dbReference type="PIRSR" id="PIRSR604809-3"/>
    </source>
</evidence>
<evidence type="ECO:0000256" key="9">
    <source>
        <dbReference type="ARBA" id="ARBA00022840"/>
    </source>
</evidence>
<feature type="binding site" evidence="14">
    <location>
        <position position="187"/>
    </location>
    <ligand>
        <name>Mg(2+)</name>
        <dbReference type="ChEBI" id="CHEBI:18420"/>
        <label>1</label>
    </ligand>
</feature>
<feature type="binding site" evidence="12">
    <location>
        <position position="316"/>
    </location>
    <ligand>
        <name>L-glutamate</name>
        <dbReference type="ChEBI" id="CHEBI:29985"/>
    </ligand>
</feature>
<dbReference type="Pfam" id="PF00120">
    <property type="entry name" value="Gln-synt_C"/>
    <property type="match status" value="1"/>
</dbReference>
<dbReference type="Proteomes" id="UP000078287">
    <property type="component" value="Unassembled WGS sequence"/>
</dbReference>
<gene>
    <name evidence="20" type="ORF">A6A03_18940</name>
</gene>
<evidence type="ECO:0000256" key="11">
    <source>
        <dbReference type="ARBA" id="ARBA00049436"/>
    </source>
</evidence>
<feature type="binding site" evidence="12">
    <location>
        <begin position="238"/>
        <end position="239"/>
    </location>
    <ligand>
        <name>L-glutamate</name>
        <dbReference type="ChEBI" id="CHEBI:29985"/>
    </ligand>
</feature>
<dbReference type="Pfam" id="PF03951">
    <property type="entry name" value="Gln-synt_N"/>
    <property type="match status" value="1"/>
</dbReference>
<evidence type="ECO:0000256" key="5">
    <source>
        <dbReference type="ARBA" id="ARBA00022490"/>
    </source>
</evidence>
<feature type="binding site" evidence="13">
    <location>
        <position position="316"/>
    </location>
    <ligand>
        <name>ATP</name>
        <dbReference type="ChEBI" id="CHEBI:30616"/>
    </ligand>
</feature>
<dbReference type="EC" id="6.3.1.2" evidence="3 17"/>
<dbReference type="NCBIfam" id="TIGR00653">
    <property type="entry name" value="GlnA"/>
    <property type="match status" value="1"/>
</dbReference>
<dbReference type="SUPFAM" id="SSF55931">
    <property type="entry name" value="Glutamine synthetase/guanido kinase"/>
    <property type="match status" value="1"/>
</dbReference>
<feature type="binding site" evidence="14">
    <location>
        <position position="134"/>
    </location>
    <ligand>
        <name>Mg(2+)</name>
        <dbReference type="ChEBI" id="CHEBI:18420"/>
        <label>1</label>
    </ligand>
</feature>
<keyword evidence="9 13" id="KW-0067">ATP-binding</keyword>
<keyword evidence="5" id="KW-0963">Cytoplasm</keyword>
<dbReference type="InterPro" id="IPR027302">
    <property type="entry name" value="Gln_synth_N_conserv_site"/>
</dbReference>
<evidence type="ECO:0000256" key="7">
    <source>
        <dbReference type="ARBA" id="ARBA00022723"/>
    </source>
</evidence>
<evidence type="ECO:0000256" key="13">
    <source>
        <dbReference type="PIRSR" id="PIRSR604809-2"/>
    </source>
</evidence>
<feature type="binding site" evidence="12">
    <location>
        <position position="304"/>
    </location>
    <ligand>
        <name>L-glutamate</name>
        <dbReference type="ChEBI" id="CHEBI:29985"/>
    </ligand>
</feature>
<feature type="binding site" evidence="12">
    <location>
        <position position="298"/>
    </location>
    <ligand>
        <name>L-glutamate</name>
        <dbReference type="ChEBI" id="CHEBI:29985"/>
    </ligand>
</feature>
<evidence type="ECO:0000256" key="1">
    <source>
        <dbReference type="ARBA" id="ARBA00004496"/>
    </source>
</evidence>
<dbReference type="EMBL" id="LWQS01000087">
    <property type="protein sequence ID" value="OAN41328.1"/>
    <property type="molecule type" value="Genomic_DNA"/>
</dbReference>
<evidence type="ECO:0000256" key="12">
    <source>
        <dbReference type="PIRSR" id="PIRSR604809-1"/>
    </source>
</evidence>
<dbReference type="OrthoDB" id="9807095at2"/>
<dbReference type="Gene3D" id="3.30.590.10">
    <property type="entry name" value="Glutamine synthetase/guanido kinase, catalytic domain"/>
    <property type="match status" value="1"/>
</dbReference>
<dbReference type="PROSITE" id="PS00180">
    <property type="entry name" value="GLNA_1"/>
    <property type="match status" value="1"/>
</dbReference>
<evidence type="ECO:0000259" key="19">
    <source>
        <dbReference type="PROSITE" id="PS51987"/>
    </source>
</evidence>
<dbReference type="Gene3D" id="3.10.20.70">
    <property type="entry name" value="Glutamine synthetase, N-terminal domain"/>
    <property type="match status" value="1"/>
</dbReference>
<evidence type="ECO:0000256" key="15">
    <source>
        <dbReference type="PROSITE-ProRule" id="PRU01330"/>
    </source>
</evidence>
<feature type="binding site" evidence="14">
    <location>
        <position position="132"/>
    </location>
    <ligand>
        <name>Mg(2+)</name>
        <dbReference type="ChEBI" id="CHEBI:18420"/>
        <label>1</label>
    </ligand>
</feature>
<dbReference type="STRING" id="1707952.A6A03_18940"/>
<name>A0A178M0J7_9CHLR</name>
<feature type="binding site" evidence="14">
    <location>
        <position position="336"/>
    </location>
    <ligand>
        <name>Mg(2+)</name>
        <dbReference type="ChEBI" id="CHEBI:18420"/>
        <label>1</label>
    </ligand>
</feature>
<evidence type="ECO:0000256" key="10">
    <source>
        <dbReference type="ARBA" id="ARBA00022842"/>
    </source>
</evidence>
<dbReference type="PROSITE" id="PS51986">
    <property type="entry name" value="GS_BETA_GRASP"/>
    <property type="match status" value="1"/>
</dbReference>
<dbReference type="PANTHER" id="PTHR43785">
    <property type="entry name" value="GAMMA-GLUTAMYLPUTRESCINE SYNTHETASE"/>
    <property type="match status" value="1"/>
</dbReference>
<feature type="binding site" evidence="13">
    <location>
        <position position="182"/>
    </location>
    <ligand>
        <name>ATP</name>
        <dbReference type="ChEBI" id="CHEBI:30616"/>
    </ligand>
</feature>
<comment type="catalytic activity">
    <reaction evidence="11 17">
        <text>L-glutamate + NH4(+) + ATP = L-glutamine + ADP + phosphate + H(+)</text>
        <dbReference type="Rhea" id="RHEA:16169"/>
        <dbReference type="ChEBI" id="CHEBI:15378"/>
        <dbReference type="ChEBI" id="CHEBI:28938"/>
        <dbReference type="ChEBI" id="CHEBI:29985"/>
        <dbReference type="ChEBI" id="CHEBI:30616"/>
        <dbReference type="ChEBI" id="CHEBI:43474"/>
        <dbReference type="ChEBI" id="CHEBI:58359"/>
        <dbReference type="ChEBI" id="CHEBI:456216"/>
        <dbReference type="EC" id="6.3.1.2"/>
    </reaction>
</comment>
<feature type="domain" description="GS catalytic" evidence="19">
    <location>
        <begin position="109"/>
        <end position="444"/>
    </location>
</feature>
<dbReference type="PANTHER" id="PTHR43785:SF12">
    <property type="entry name" value="TYPE-1 GLUTAMINE SYNTHETASE 2"/>
    <property type="match status" value="1"/>
</dbReference>
<organism evidence="20 21">
    <name type="scientific">Chloroflexus islandicus</name>
    <dbReference type="NCBI Taxonomy" id="1707952"/>
    <lineage>
        <taxon>Bacteria</taxon>
        <taxon>Bacillati</taxon>
        <taxon>Chloroflexota</taxon>
        <taxon>Chloroflexia</taxon>
        <taxon>Chloroflexales</taxon>
        <taxon>Chloroflexineae</taxon>
        <taxon>Chloroflexaceae</taxon>
        <taxon>Chloroflexus</taxon>
    </lineage>
</organism>
<keyword evidence="6 17" id="KW-0436">Ligase</keyword>
<keyword evidence="7 14" id="KW-0479">Metal-binding</keyword>
<comment type="similarity">
    <text evidence="2 15 16">Belongs to the glutamine synthetase family.</text>
</comment>
<evidence type="ECO:0000313" key="21">
    <source>
        <dbReference type="Proteomes" id="UP000078287"/>
    </source>
</evidence>
<dbReference type="GO" id="GO:0005737">
    <property type="term" value="C:cytoplasm"/>
    <property type="evidence" value="ECO:0007669"/>
    <property type="project" value="UniProtKB-SubCell"/>
</dbReference>
<dbReference type="InterPro" id="IPR027303">
    <property type="entry name" value="Gln_synth_gly_rich_site"/>
</dbReference>
<dbReference type="InterPro" id="IPR036651">
    <property type="entry name" value="Gln_synt_N_sf"/>
</dbReference>
<dbReference type="GO" id="GO:0004356">
    <property type="term" value="F:glutamine synthetase activity"/>
    <property type="evidence" value="ECO:0007669"/>
    <property type="project" value="UniProtKB-EC"/>
</dbReference>
<dbReference type="InterPro" id="IPR004809">
    <property type="entry name" value="Gln_synth_I"/>
</dbReference>
<dbReference type="PROSITE" id="PS51987">
    <property type="entry name" value="GS_CATALYTIC"/>
    <property type="match status" value="1"/>
</dbReference>
<reference evidence="20 21" key="1">
    <citation type="submission" date="2016-04" db="EMBL/GenBank/DDBJ databases">
        <title>Chloroflexus islandicus sp. nov., a thermophilic filamentous anoxygenic phototrophic bacterium from geyser Strokkur (Iceland).</title>
        <authorList>
            <person name="Gaisin V.A."/>
            <person name="Kalashnikov A.M."/>
            <person name="Sukhacheva M.V."/>
            <person name="Grouzdev D.S."/>
            <person name="Ivanov T.M."/>
            <person name="Kuznetsov B."/>
            <person name="Gorlenko V.M."/>
        </authorList>
    </citation>
    <scope>NUCLEOTIDE SEQUENCE [LARGE SCALE GENOMIC DNA]</scope>
    <source>
        <strain evidence="21">isl-2</strain>
    </source>
</reference>
<keyword evidence="8 13" id="KW-0547">Nucleotide-binding</keyword>
<accession>A0A178M0J7</accession>
<keyword evidence="21" id="KW-1185">Reference proteome</keyword>
<dbReference type="InterPro" id="IPR008146">
    <property type="entry name" value="Gln_synth_cat_dom"/>
</dbReference>
<dbReference type="GO" id="GO:0046872">
    <property type="term" value="F:metal ion binding"/>
    <property type="evidence" value="ECO:0007669"/>
    <property type="project" value="UniProtKB-KW"/>
</dbReference>
<comment type="caution">
    <text evidence="20">The sequence shown here is derived from an EMBL/GenBank/DDBJ whole genome shotgun (WGS) entry which is preliminary data.</text>
</comment>
<feature type="binding site" evidence="14">
    <location>
        <position position="243"/>
    </location>
    <ligand>
        <name>Mg(2+)</name>
        <dbReference type="ChEBI" id="CHEBI:18420"/>
        <label>1</label>
    </ligand>
</feature>
<evidence type="ECO:0000256" key="6">
    <source>
        <dbReference type="ARBA" id="ARBA00022598"/>
    </source>
</evidence>
<dbReference type="RefSeq" id="WP_066790595.1">
    <property type="nucleotide sequence ID" value="NZ_LWQS01000087.1"/>
</dbReference>
<dbReference type="SUPFAM" id="SSF54368">
    <property type="entry name" value="Glutamine synthetase, N-terminal domain"/>
    <property type="match status" value="1"/>
</dbReference>
<feature type="domain" description="GS beta-grasp" evidence="18">
    <location>
        <begin position="16"/>
        <end position="102"/>
    </location>
</feature>